<proteinExistence type="predicted"/>
<dbReference type="Pfam" id="PF09729">
    <property type="entry name" value="Gti1_Pac2"/>
    <property type="match status" value="1"/>
</dbReference>
<feature type="region of interest" description="Disordered" evidence="1">
    <location>
        <begin position="198"/>
        <end position="251"/>
    </location>
</feature>
<dbReference type="GO" id="GO:0003677">
    <property type="term" value="F:DNA binding"/>
    <property type="evidence" value="ECO:0007669"/>
    <property type="project" value="TreeGrafter"/>
</dbReference>
<dbReference type="PANTHER" id="PTHR28027">
    <property type="entry name" value="TRANSCRIPTIONAL REGULATOR MIT1"/>
    <property type="match status" value="1"/>
</dbReference>
<evidence type="ECO:0000313" key="3">
    <source>
        <dbReference type="Proteomes" id="UP000042958"/>
    </source>
</evidence>
<accession>A0A0F7TV35</accession>
<dbReference type="EMBL" id="CDHK01000007">
    <property type="protein sequence ID" value="CEJ59706.1"/>
    <property type="molecule type" value="Genomic_DNA"/>
</dbReference>
<gene>
    <name evidence="2" type="ORF">PMG11_08318</name>
</gene>
<feature type="region of interest" description="Disordered" evidence="1">
    <location>
        <begin position="267"/>
        <end position="313"/>
    </location>
</feature>
<keyword evidence="3" id="KW-1185">Reference proteome</keyword>
<feature type="compositionally biased region" description="Polar residues" evidence="1">
    <location>
        <begin position="198"/>
        <end position="213"/>
    </location>
</feature>
<dbReference type="OrthoDB" id="5572844at2759"/>
<dbReference type="Proteomes" id="UP000042958">
    <property type="component" value="Unassembled WGS sequence"/>
</dbReference>
<reference evidence="3" key="1">
    <citation type="journal article" date="2015" name="Genome Announc.">
        <title>Draft genome sequence of the fungus Penicillium brasilianum MG11.</title>
        <authorList>
            <person name="Horn F."/>
            <person name="Linde J."/>
            <person name="Mattern D.J."/>
            <person name="Walther G."/>
            <person name="Guthke R."/>
            <person name="Brakhage A.A."/>
            <person name="Valiante V."/>
        </authorList>
    </citation>
    <scope>NUCLEOTIDE SEQUENCE [LARGE SCALE GENOMIC DNA]</scope>
    <source>
        <strain evidence="3">MG11</strain>
    </source>
</reference>
<dbReference type="STRING" id="104259.A0A0F7TV35"/>
<dbReference type="InterPro" id="IPR018608">
    <property type="entry name" value="Gti1/Pac2"/>
</dbReference>
<sequence>MPNSIETYYGHVRTCSDAILIIQACEDGVLPRLQNRLSERERQSIRSGSVFVWDEDEGGIRRWTDGRSWSSSRVNGRFLAYREMEKEPHQPDRLQNEDHSLRFKADGLIKQSFGITATTGRRLHLISYHSLNYTNSLRIPSSDPALQSICPRKLFFPRSLVNDLQNFSVFAREQAEATTSKSRSELCAMPLLMSVSKSSLPSRDSVPTPSATPTEKALCSPHSINSPFQLDNPSNPSHEIQDSPPNLLSGQHKITDTCKECHARNSMSHPVLPSAPGMITISPLSSSVRESPRSSRETQSTHNKDPLLSLILS</sequence>
<dbReference type="PANTHER" id="PTHR28027:SF1">
    <property type="entry name" value="CAMP INDEPENDENT REGULATORY PROTEIN (AFU_ORTHOLOGUE AFUA_3G09640)"/>
    <property type="match status" value="1"/>
</dbReference>
<organism evidence="2 3">
    <name type="scientific">Penicillium brasilianum</name>
    <dbReference type="NCBI Taxonomy" id="104259"/>
    <lineage>
        <taxon>Eukaryota</taxon>
        <taxon>Fungi</taxon>
        <taxon>Dikarya</taxon>
        <taxon>Ascomycota</taxon>
        <taxon>Pezizomycotina</taxon>
        <taxon>Eurotiomycetes</taxon>
        <taxon>Eurotiomycetidae</taxon>
        <taxon>Eurotiales</taxon>
        <taxon>Aspergillaceae</taxon>
        <taxon>Penicillium</taxon>
    </lineage>
</organism>
<feature type="compositionally biased region" description="Polar residues" evidence="1">
    <location>
        <begin position="222"/>
        <end position="249"/>
    </location>
</feature>
<evidence type="ECO:0000313" key="2">
    <source>
        <dbReference type="EMBL" id="CEJ59706.1"/>
    </source>
</evidence>
<evidence type="ECO:0000256" key="1">
    <source>
        <dbReference type="SAM" id="MobiDB-lite"/>
    </source>
</evidence>
<protein>
    <submittedName>
        <fullName evidence="2">Putative Podospora anserina S mat genomic DNA chromosome 2, supercontig 2</fullName>
    </submittedName>
</protein>
<name>A0A0F7TV35_PENBI</name>
<dbReference type="AlphaFoldDB" id="A0A0F7TV35"/>